<comment type="caution">
    <text evidence="5">The sequence shown here is derived from an EMBL/GenBank/DDBJ whole genome shotgun (WGS) entry which is preliminary data.</text>
</comment>
<keyword evidence="5" id="KW-0378">Hydrolase</keyword>
<name>A0A8J6P477_9GAMM</name>
<dbReference type="PANTHER" id="PTHR43421">
    <property type="entry name" value="METALLOPROTEASE PMBA"/>
    <property type="match status" value="1"/>
</dbReference>
<gene>
    <name evidence="5" type="primary">pmbA</name>
    <name evidence="5" type="ORF">H8D24_01845</name>
</gene>
<dbReference type="PANTHER" id="PTHR43421:SF1">
    <property type="entry name" value="METALLOPROTEASE PMBA"/>
    <property type="match status" value="1"/>
</dbReference>
<feature type="domain" description="Metalloprotease TldD/E N-terminal" evidence="2">
    <location>
        <begin position="36"/>
        <end position="92"/>
    </location>
</feature>
<keyword evidence="5" id="KW-0645">Protease</keyword>
<feature type="domain" description="Metalloprotease TldD/E central" evidence="4">
    <location>
        <begin position="120"/>
        <end position="226"/>
    </location>
</feature>
<proteinExistence type="inferred from homology"/>
<dbReference type="Pfam" id="PF19290">
    <property type="entry name" value="PmbA_TldD_2nd"/>
    <property type="match status" value="1"/>
</dbReference>
<accession>A0A8J6P477</accession>
<dbReference type="InterPro" id="IPR035068">
    <property type="entry name" value="TldD/PmbA_N"/>
</dbReference>
<protein>
    <submittedName>
        <fullName evidence="5">Metalloprotease PmbA</fullName>
    </submittedName>
</protein>
<dbReference type="GO" id="GO:0008237">
    <property type="term" value="F:metallopeptidase activity"/>
    <property type="evidence" value="ECO:0007669"/>
    <property type="project" value="UniProtKB-KW"/>
</dbReference>
<evidence type="ECO:0000256" key="1">
    <source>
        <dbReference type="ARBA" id="ARBA00005836"/>
    </source>
</evidence>
<evidence type="ECO:0000313" key="6">
    <source>
        <dbReference type="Proteomes" id="UP000654401"/>
    </source>
</evidence>
<feature type="domain" description="Metalloprotease TldD/E C-terminal" evidence="3">
    <location>
        <begin position="233"/>
        <end position="441"/>
    </location>
</feature>
<dbReference type="SUPFAM" id="SSF111283">
    <property type="entry name" value="Putative modulator of DNA gyrase, PmbA/TldD"/>
    <property type="match status" value="1"/>
</dbReference>
<dbReference type="InterPro" id="IPR047657">
    <property type="entry name" value="PmbA"/>
</dbReference>
<dbReference type="EMBL" id="JACNFK010000016">
    <property type="protein sequence ID" value="MBC8519140.1"/>
    <property type="molecule type" value="Genomic_DNA"/>
</dbReference>
<dbReference type="Gene3D" id="3.30.2290.10">
    <property type="entry name" value="PmbA/TldD superfamily"/>
    <property type="match status" value="1"/>
</dbReference>
<dbReference type="InterPro" id="IPR036059">
    <property type="entry name" value="TldD/PmbA_sf"/>
</dbReference>
<evidence type="ECO:0000259" key="3">
    <source>
        <dbReference type="Pfam" id="PF19289"/>
    </source>
</evidence>
<dbReference type="InterPro" id="IPR045570">
    <property type="entry name" value="Metalloprtase-TldD/E_cen_dom"/>
</dbReference>
<dbReference type="InterPro" id="IPR002510">
    <property type="entry name" value="Metalloprtase-TldD/E_N"/>
</dbReference>
<evidence type="ECO:0000313" key="5">
    <source>
        <dbReference type="EMBL" id="MBC8519140.1"/>
    </source>
</evidence>
<comment type="similarity">
    <text evidence="1">Belongs to the peptidase U62 family.</text>
</comment>
<dbReference type="Pfam" id="PF01523">
    <property type="entry name" value="PmbA_TldD_1st"/>
    <property type="match status" value="1"/>
</dbReference>
<dbReference type="GO" id="GO:0005829">
    <property type="term" value="C:cytosol"/>
    <property type="evidence" value="ECO:0007669"/>
    <property type="project" value="TreeGrafter"/>
</dbReference>
<evidence type="ECO:0000259" key="4">
    <source>
        <dbReference type="Pfam" id="PF19290"/>
    </source>
</evidence>
<dbReference type="AlphaFoldDB" id="A0A8J6P477"/>
<dbReference type="InterPro" id="IPR045569">
    <property type="entry name" value="Metalloprtase-TldD/E_C"/>
</dbReference>
<evidence type="ECO:0000259" key="2">
    <source>
        <dbReference type="Pfam" id="PF01523"/>
    </source>
</evidence>
<dbReference type="GO" id="GO:0006508">
    <property type="term" value="P:proteolysis"/>
    <property type="evidence" value="ECO:0007669"/>
    <property type="project" value="InterPro"/>
</dbReference>
<dbReference type="Pfam" id="PF19289">
    <property type="entry name" value="PmbA_TldD_3rd"/>
    <property type="match status" value="1"/>
</dbReference>
<dbReference type="Proteomes" id="UP000654401">
    <property type="component" value="Unassembled WGS sequence"/>
</dbReference>
<keyword evidence="5" id="KW-0482">Metalloprotease</keyword>
<reference evidence="5 6" key="1">
    <citation type="submission" date="2020-08" db="EMBL/GenBank/DDBJ databases">
        <title>Bridging the membrane lipid divide: bacteria of the FCB group superphylum have the potential to synthesize archaeal ether lipids.</title>
        <authorList>
            <person name="Villanueva L."/>
            <person name="Von Meijenfeldt F.A.B."/>
            <person name="Westbye A.B."/>
            <person name="Yadav S."/>
            <person name="Hopmans E.C."/>
            <person name="Dutilh B.E."/>
            <person name="Sinninghe Damste J.S."/>
        </authorList>
    </citation>
    <scope>NUCLEOTIDE SEQUENCE [LARGE SCALE GENOMIC DNA]</scope>
    <source>
        <strain evidence="5">NIOZ-UU100</strain>
    </source>
</reference>
<sequence length="442" mass="47133">MIGTEQMELEDMTQQILDEAKHQGATAAEAGSSIENGYSTSVRMGEVETIEHHKDRGMVVTVYFGNRKGTASTSDFSVDAVRAAVRAACDIARHTQEDEYAGLADPARLATELPDLELEHGWDVGVEESIDVARACESAALESDDRIKNSEGGAVSSHHSIRVYGNSNGFLAGYGGTRHGISCSVVATDQSGMQRDYWSSSARDPRQLESAEEVGKKSAKRAVDRLGGMKVATGEAPVLFAAPVAGSLLGHLLSAIRGGNIYRKASFLLDRLGERIFPDFITIYERPHLHGGSASSAFDSEGVKTEENSFVTDGVLSSYVLDSYAARRLGMETTGNGGGVRNLRVTHGDVGLDGMLSKMDRGLLVTEMMGHGVNAITGDYSRGASGFWVEGGEIVHPVDEITIAGNLRNMFSQIVAVGDDVDPRGNIQTGSILLENMSIAGE</sequence>
<organism evidence="5 6">
    <name type="scientific">Candidatus Thiopontia autotrophica</name>
    <dbReference type="NCBI Taxonomy" id="2841688"/>
    <lineage>
        <taxon>Bacteria</taxon>
        <taxon>Pseudomonadati</taxon>
        <taxon>Pseudomonadota</taxon>
        <taxon>Gammaproteobacteria</taxon>
        <taxon>Candidatus Thiopontia</taxon>
    </lineage>
</organism>
<dbReference type="NCBIfam" id="NF008268">
    <property type="entry name" value="PRK11040.1"/>
    <property type="match status" value="1"/>
</dbReference>